<proteinExistence type="inferred from homology"/>
<evidence type="ECO:0000256" key="2">
    <source>
        <dbReference type="ARBA" id="ARBA00022734"/>
    </source>
</evidence>
<dbReference type="Proteomes" id="UP000317650">
    <property type="component" value="Chromosome 6"/>
</dbReference>
<dbReference type="SMR" id="A0A4S8IQ07"/>
<comment type="caution">
    <text evidence="4">The sequence shown here is derived from an EMBL/GenBank/DDBJ whole genome shotgun (WGS) entry which is preliminary data.</text>
</comment>
<dbReference type="SUPFAM" id="SSF49899">
    <property type="entry name" value="Concanavalin A-like lectins/glucanases"/>
    <property type="match status" value="1"/>
</dbReference>
<dbReference type="Pfam" id="PF00139">
    <property type="entry name" value="Lectin_legB"/>
    <property type="match status" value="1"/>
</dbReference>
<feature type="domain" description="Legume lectin" evidence="3">
    <location>
        <begin position="11"/>
        <end position="196"/>
    </location>
</feature>
<dbReference type="GO" id="GO:0030246">
    <property type="term" value="F:carbohydrate binding"/>
    <property type="evidence" value="ECO:0007669"/>
    <property type="project" value="UniProtKB-KW"/>
</dbReference>
<sequence length="207" mass="23019">MKCVRIKSQVEENLSTITFNTTFTISPHRPNSTTSGVSVTFVIMLSLDAPLPESKGLHLGLNIYTSLDGDPSNHLVTIELDTMKESFDPDDNHIGLNVNSVISNVTANLTTFDIEITPVNVTNYTLWIDYDEASHVIRVHMSKPTVPVLSQPLDLSEFVLQHSYFGFIASIRTTYELNHVLAWNLTVEKLPDDSDNDGAPAWKLGVF</sequence>
<comment type="similarity">
    <text evidence="1">Belongs to the leguminous lectin family.</text>
</comment>
<dbReference type="STRING" id="52838.A0A4S8IQ07"/>
<dbReference type="InterPro" id="IPR001220">
    <property type="entry name" value="Legume_lectin_dom"/>
</dbReference>
<dbReference type="PANTHER" id="PTHR32401:SF48">
    <property type="entry name" value="LEGUME LECTIN DOMAIN-CONTAINING PROTEIN"/>
    <property type="match status" value="1"/>
</dbReference>
<evidence type="ECO:0000259" key="3">
    <source>
        <dbReference type="Pfam" id="PF00139"/>
    </source>
</evidence>
<dbReference type="InterPro" id="IPR050258">
    <property type="entry name" value="Leguminous_Lectin"/>
</dbReference>
<evidence type="ECO:0000313" key="4">
    <source>
        <dbReference type="EMBL" id="THU50621.1"/>
    </source>
</evidence>
<dbReference type="AlphaFoldDB" id="A0A4S8IQ07"/>
<name>A0A4S8IQ07_MUSBA</name>
<dbReference type="Gene3D" id="2.60.120.200">
    <property type="match status" value="1"/>
</dbReference>
<evidence type="ECO:0000313" key="5">
    <source>
        <dbReference type="Proteomes" id="UP000317650"/>
    </source>
</evidence>
<evidence type="ECO:0000256" key="1">
    <source>
        <dbReference type="ARBA" id="ARBA00007606"/>
    </source>
</evidence>
<organism evidence="4 5">
    <name type="scientific">Musa balbisiana</name>
    <name type="common">Banana</name>
    <dbReference type="NCBI Taxonomy" id="52838"/>
    <lineage>
        <taxon>Eukaryota</taxon>
        <taxon>Viridiplantae</taxon>
        <taxon>Streptophyta</taxon>
        <taxon>Embryophyta</taxon>
        <taxon>Tracheophyta</taxon>
        <taxon>Spermatophyta</taxon>
        <taxon>Magnoliopsida</taxon>
        <taxon>Liliopsida</taxon>
        <taxon>Zingiberales</taxon>
        <taxon>Musaceae</taxon>
        <taxon>Musa</taxon>
    </lineage>
</organism>
<keyword evidence="5" id="KW-1185">Reference proteome</keyword>
<reference evidence="4 5" key="1">
    <citation type="journal article" date="2019" name="Nat. Plants">
        <title>Genome sequencing of Musa balbisiana reveals subgenome evolution and function divergence in polyploid bananas.</title>
        <authorList>
            <person name="Yao X."/>
        </authorList>
    </citation>
    <scope>NUCLEOTIDE SEQUENCE [LARGE SCALE GENOMIC DNA]</scope>
    <source>
        <strain evidence="5">cv. DH-PKW</strain>
        <tissue evidence="4">Leaves</tissue>
    </source>
</reference>
<keyword evidence="2" id="KW-0430">Lectin</keyword>
<protein>
    <recommendedName>
        <fullName evidence="3">Legume lectin domain-containing protein</fullName>
    </recommendedName>
</protein>
<gene>
    <name evidence="4" type="ORF">C4D60_Mb06t22210</name>
</gene>
<dbReference type="PANTHER" id="PTHR32401">
    <property type="entry name" value="CONCANAVALIN A-LIKE LECTIN FAMILY PROTEIN"/>
    <property type="match status" value="1"/>
</dbReference>
<dbReference type="InterPro" id="IPR013320">
    <property type="entry name" value="ConA-like_dom_sf"/>
</dbReference>
<dbReference type="EMBL" id="PYDT01000009">
    <property type="protein sequence ID" value="THU50621.1"/>
    <property type="molecule type" value="Genomic_DNA"/>
</dbReference>
<accession>A0A4S8IQ07</accession>